<dbReference type="EMBL" id="CAJOBC010087975">
    <property type="protein sequence ID" value="CAF4363044.1"/>
    <property type="molecule type" value="Genomic_DNA"/>
</dbReference>
<sequence>MGCAFGRRDSYRVEGKTGEELKFQRGPTTVIEPTKSYPYVNNNATVATMKPSQQQLKYLQQPPLVEIPVESLPAELLNTTDKKPADMHLDLPPSHPADKRLLDKIYGSMLGMAIGDALGAHVEFRPRAYLEQNPVQDLQGGGTWGLEAGQWTDDTSMALCLAASLIAKKGFDPYDQLVRYKWWWRKGYMSSTGKCFDIGNSTKAALDEFVKRQHQFAQEYHIQDFKELDLLPHDLSTKFDTKCSREDVDSNGSLMRLAPVPLFFCQATTPVHAIYYAGVSSEITHGGQKAVDACRFYASLLYAALNGTSKKEFMDRMFYDRCFQAGWYGDKPLHPDIVQIANGSYQEKNRSEIKAGAMAVQTLEAALWAFYNDNNSFHNGALKCVNLGDDTDTVAAIYGQLAGATYGEQQLHPQWLERVYAGNFIAEISKWLQYEGYQWKEKRREYAKKLKN</sequence>
<dbReference type="GO" id="GO:0046872">
    <property type="term" value="F:metal ion binding"/>
    <property type="evidence" value="ECO:0007669"/>
    <property type="project" value="UniProtKB-KW"/>
</dbReference>
<dbReference type="InterPro" id="IPR005502">
    <property type="entry name" value="Ribosyl_crysJ1"/>
</dbReference>
<feature type="binding site" evidence="1">
    <location>
        <position position="153"/>
    </location>
    <ligand>
        <name>Mg(2+)</name>
        <dbReference type="ChEBI" id="CHEBI:18420"/>
        <label>1</label>
    </ligand>
</feature>
<dbReference type="InterPro" id="IPR036705">
    <property type="entry name" value="Ribosyl_crysJ1_sf"/>
</dbReference>
<comment type="caution">
    <text evidence="2">The sequence shown here is derived from an EMBL/GenBank/DDBJ whole genome shotgun (WGS) entry which is preliminary data.</text>
</comment>
<keyword evidence="4" id="KW-1185">Reference proteome</keyword>
<evidence type="ECO:0000256" key="1">
    <source>
        <dbReference type="PIRSR" id="PIRSR605502-1"/>
    </source>
</evidence>
<evidence type="ECO:0000313" key="3">
    <source>
        <dbReference type="EMBL" id="CAF4363044.1"/>
    </source>
</evidence>
<dbReference type="Proteomes" id="UP000681722">
    <property type="component" value="Unassembled WGS sequence"/>
</dbReference>
<keyword evidence="1" id="KW-0460">Magnesium</keyword>
<proteinExistence type="predicted"/>
<dbReference type="AlphaFoldDB" id="A0A815TIK7"/>
<feature type="binding site" evidence="1">
    <location>
        <position position="390"/>
    </location>
    <ligand>
        <name>Mg(2+)</name>
        <dbReference type="ChEBI" id="CHEBI:18420"/>
        <label>1</label>
    </ligand>
</feature>
<organism evidence="2 4">
    <name type="scientific">Didymodactylos carnosus</name>
    <dbReference type="NCBI Taxonomy" id="1234261"/>
    <lineage>
        <taxon>Eukaryota</taxon>
        <taxon>Metazoa</taxon>
        <taxon>Spiralia</taxon>
        <taxon>Gnathifera</taxon>
        <taxon>Rotifera</taxon>
        <taxon>Eurotatoria</taxon>
        <taxon>Bdelloidea</taxon>
        <taxon>Philodinida</taxon>
        <taxon>Philodinidae</taxon>
        <taxon>Didymodactylos</taxon>
    </lineage>
</organism>
<keyword evidence="1" id="KW-0479">Metal-binding</keyword>
<dbReference type="InterPro" id="IPR050792">
    <property type="entry name" value="ADP-ribosylglycohydrolase"/>
</dbReference>
<protein>
    <recommendedName>
        <fullName evidence="5">ADP-ribosylglycohydrolase</fullName>
    </recommendedName>
</protein>
<reference evidence="2" key="1">
    <citation type="submission" date="2021-02" db="EMBL/GenBank/DDBJ databases">
        <authorList>
            <person name="Nowell W R."/>
        </authorList>
    </citation>
    <scope>NUCLEOTIDE SEQUENCE</scope>
</reference>
<feature type="binding site" evidence="1">
    <location>
        <position position="393"/>
    </location>
    <ligand>
        <name>Mg(2+)</name>
        <dbReference type="ChEBI" id="CHEBI:18420"/>
        <label>1</label>
    </ligand>
</feature>
<gene>
    <name evidence="2" type="ORF">GPM918_LOCUS36699</name>
    <name evidence="3" type="ORF">SRO942_LOCUS37445</name>
</gene>
<dbReference type="EMBL" id="CAJNOQ010022458">
    <property type="protein sequence ID" value="CAF1501449.1"/>
    <property type="molecule type" value="Genomic_DNA"/>
</dbReference>
<dbReference type="PANTHER" id="PTHR16222">
    <property type="entry name" value="ADP-RIBOSYLGLYCOHYDROLASE"/>
    <property type="match status" value="1"/>
</dbReference>
<evidence type="ECO:0008006" key="5">
    <source>
        <dbReference type="Google" id="ProtNLM"/>
    </source>
</evidence>
<dbReference type="Gene3D" id="1.10.4080.10">
    <property type="entry name" value="ADP-ribosylation/Crystallin J1"/>
    <property type="match status" value="1"/>
</dbReference>
<evidence type="ECO:0000313" key="2">
    <source>
        <dbReference type="EMBL" id="CAF1501449.1"/>
    </source>
</evidence>
<dbReference type="Pfam" id="PF03747">
    <property type="entry name" value="ADP_ribosyl_GH"/>
    <property type="match status" value="1"/>
</dbReference>
<dbReference type="OrthoDB" id="2021138at2759"/>
<feature type="binding site" evidence="1">
    <location>
        <position position="152"/>
    </location>
    <ligand>
        <name>Mg(2+)</name>
        <dbReference type="ChEBI" id="CHEBI:18420"/>
        <label>1</label>
    </ligand>
</feature>
<feature type="binding site" evidence="1">
    <location>
        <position position="154"/>
    </location>
    <ligand>
        <name>Mg(2+)</name>
        <dbReference type="ChEBI" id="CHEBI:18420"/>
        <label>1</label>
    </ligand>
</feature>
<accession>A0A815TIK7</accession>
<dbReference type="Proteomes" id="UP000663829">
    <property type="component" value="Unassembled WGS sequence"/>
</dbReference>
<dbReference type="PANTHER" id="PTHR16222:SF12">
    <property type="entry name" value="ADP-RIBOSYLGLYCOHYDROLASE-RELATED"/>
    <property type="match status" value="1"/>
</dbReference>
<comment type="cofactor">
    <cofactor evidence="1">
        <name>Mg(2+)</name>
        <dbReference type="ChEBI" id="CHEBI:18420"/>
    </cofactor>
    <text evidence="1">Binds 2 magnesium ions per subunit.</text>
</comment>
<dbReference type="SUPFAM" id="SSF101478">
    <property type="entry name" value="ADP-ribosylglycohydrolase"/>
    <property type="match status" value="1"/>
</dbReference>
<feature type="binding site" evidence="1">
    <location>
        <position position="392"/>
    </location>
    <ligand>
        <name>Mg(2+)</name>
        <dbReference type="ChEBI" id="CHEBI:18420"/>
        <label>1</label>
    </ligand>
</feature>
<evidence type="ECO:0000313" key="4">
    <source>
        <dbReference type="Proteomes" id="UP000663829"/>
    </source>
</evidence>
<name>A0A815TIK7_9BILA</name>